<dbReference type="Proteomes" id="UP000002748">
    <property type="component" value="Unassembled WGS sequence"/>
</dbReference>
<evidence type="ECO:0000313" key="2">
    <source>
        <dbReference type="EMBL" id="EJT47511.1"/>
    </source>
</evidence>
<dbReference type="HOGENOM" id="CLU_1166557_0_0_1"/>
<evidence type="ECO:0000256" key="1">
    <source>
        <dbReference type="SAM" id="MobiDB-lite"/>
    </source>
</evidence>
<dbReference type="KEGG" id="tasa:A1Q1_03623"/>
<sequence length="238" mass="27155">MSQLDTLPNQPPPAYSRHSYDDRLGLDPFDGPAPGSLQATANLRAPLQGAGGLGAIGLADQPGQGLPTLEMTDEIWDPKEASRREMQLYTRLQPQELVRRLEDAGASSEEAQKAAMYMRSERACLDYIDALHERNRLREIKAKLESKIRFIRDQEYVCSNREAIDALRWYPDPKEALLYVRHKRHTRLDPGCAQCVRIFEAERQGDQAAAAAWERRVAQMGPLERERYLNTLRRPSQR</sequence>
<protein>
    <submittedName>
        <fullName evidence="2">Uncharacterized protein</fullName>
    </submittedName>
</protein>
<dbReference type="RefSeq" id="XP_014178896.1">
    <property type="nucleotide sequence ID" value="XM_014323421.1"/>
</dbReference>
<name>J5SU15_TRIAS</name>
<proteinExistence type="predicted"/>
<organism evidence="2 3">
    <name type="scientific">Trichosporon asahii var. asahii (strain ATCC 90039 / CBS 2479 / JCM 2466 / KCTC 7840 / NBRC 103889/ NCYC 2677 / UAMH 7654)</name>
    <name type="common">Yeast</name>
    <dbReference type="NCBI Taxonomy" id="1186058"/>
    <lineage>
        <taxon>Eukaryota</taxon>
        <taxon>Fungi</taxon>
        <taxon>Dikarya</taxon>
        <taxon>Basidiomycota</taxon>
        <taxon>Agaricomycotina</taxon>
        <taxon>Tremellomycetes</taxon>
        <taxon>Trichosporonales</taxon>
        <taxon>Trichosporonaceae</taxon>
        <taxon>Trichosporon</taxon>
    </lineage>
</organism>
<dbReference type="AlphaFoldDB" id="J5SU15"/>
<comment type="caution">
    <text evidence="2">The sequence shown here is derived from an EMBL/GenBank/DDBJ whole genome shotgun (WGS) entry which is preliminary data.</text>
</comment>
<evidence type="ECO:0000313" key="3">
    <source>
        <dbReference type="Proteomes" id="UP000002748"/>
    </source>
</evidence>
<gene>
    <name evidence="2" type="ORF">A1Q1_03623</name>
</gene>
<dbReference type="GeneID" id="25987136"/>
<feature type="region of interest" description="Disordered" evidence="1">
    <location>
        <begin position="1"/>
        <end position="38"/>
    </location>
</feature>
<accession>J5SU15</accession>
<dbReference type="EMBL" id="ALBS01000239">
    <property type="protein sequence ID" value="EJT47511.1"/>
    <property type="molecule type" value="Genomic_DNA"/>
</dbReference>
<reference evidence="2 3" key="1">
    <citation type="journal article" date="2012" name="Eukaryot. Cell">
        <title>Draft genome sequence of CBS 2479, the standard type strain of Trichosporon asahii.</title>
        <authorList>
            <person name="Yang R.Y."/>
            <person name="Li H.T."/>
            <person name="Zhu H."/>
            <person name="Zhou G.P."/>
            <person name="Wang M."/>
            <person name="Wang L."/>
        </authorList>
    </citation>
    <scope>NUCLEOTIDE SEQUENCE [LARGE SCALE GENOMIC DNA]</scope>
    <source>
        <strain evidence="3">ATCC 90039 / CBS 2479 / JCM 2466 / KCTC 7840 / NCYC 2677 / UAMH 7654</strain>
    </source>
</reference>
<dbReference type="VEuPathDB" id="FungiDB:A1Q1_03623"/>